<dbReference type="GO" id="GO:0016791">
    <property type="term" value="F:phosphatase activity"/>
    <property type="evidence" value="ECO:0007669"/>
    <property type="project" value="TreeGrafter"/>
</dbReference>
<keyword evidence="3" id="KW-1185">Reference proteome</keyword>
<dbReference type="GO" id="GO:0005737">
    <property type="term" value="C:cytoplasm"/>
    <property type="evidence" value="ECO:0007669"/>
    <property type="project" value="TreeGrafter"/>
</dbReference>
<dbReference type="InterPro" id="IPR050275">
    <property type="entry name" value="PGM_Phosphatase"/>
</dbReference>
<dbReference type="PANTHER" id="PTHR48100">
    <property type="entry name" value="BROAD-SPECIFICITY PHOSPHATASE YOR283W-RELATED"/>
    <property type="match status" value="1"/>
</dbReference>
<dbReference type="SUPFAM" id="SSF53254">
    <property type="entry name" value="Phosphoglycerate mutase-like"/>
    <property type="match status" value="1"/>
</dbReference>
<dbReference type="PANTHER" id="PTHR48100:SF1">
    <property type="entry name" value="HISTIDINE PHOSPHATASE FAMILY PROTEIN-RELATED"/>
    <property type="match status" value="1"/>
</dbReference>
<dbReference type="InterPro" id="IPR029033">
    <property type="entry name" value="His_PPase_superfam"/>
</dbReference>
<organism evidence="2 3">
    <name type="scientific">Pyrrhoderma noxium</name>
    <dbReference type="NCBI Taxonomy" id="2282107"/>
    <lineage>
        <taxon>Eukaryota</taxon>
        <taxon>Fungi</taxon>
        <taxon>Dikarya</taxon>
        <taxon>Basidiomycota</taxon>
        <taxon>Agaricomycotina</taxon>
        <taxon>Agaricomycetes</taxon>
        <taxon>Hymenochaetales</taxon>
        <taxon>Hymenochaetaceae</taxon>
        <taxon>Pyrrhoderma</taxon>
    </lineage>
</organism>
<dbReference type="Pfam" id="PF00300">
    <property type="entry name" value="His_Phos_1"/>
    <property type="match status" value="1"/>
</dbReference>
<accession>A0A286UB29</accession>
<gene>
    <name evidence="2" type="ORF">PNOK_0685500</name>
</gene>
<name>A0A286UB29_9AGAM</name>
<dbReference type="InterPro" id="IPR013078">
    <property type="entry name" value="His_Pase_superF_clade-1"/>
</dbReference>
<feature type="region of interest" description="Disordered" evidence="1">
    <location>
        <begin position="39"/>
        <end position="85"/>
    </location>
</feature>
<reference evidence="2 3" key="1">
    <citation type="journal article" date="2017" name="Mol. Ecol.">
        <title>Comparative and population genomic landscape of Phellinus noxius: A hypervariable fungus causing root rot in trees.</title>
        <authorList>
            <person name="Chung C.L."/>
            <person name="Lee T.J."/>
            <person name="Akiba M."/>
            <person name="Lee H.H."/>
            <person name="Kuo T.H."/>
            <person name="Liu D."/>
            <person name="Ke H.M."/>
            <person name="Yokoi T."/>
            <person name="Roa M.B."/>
            <person name="Lu M.J."/>
            <person name="Chang Y.Y."/>
            <person name="Ann P.J."/>
            <person name="Tsai J.N."/>
            <person name="Chen C.Y."/>
            <person name="Tzean S.S."/>
            <person name="Ota Y."/>
            <person name="Hattori T."/>
            <person name="Sahashi N."/>
            <person name="Liou R.F."/>
            <person name="Kikuchi T."/>
            <person name="Tsai I.J."/>
        </authorList>
    </citation>
    <scope>NUCLEOTIDE SEQUENCE [LARGE SCALE GENOMIC DNA]</scope>
    <source>
        <strain evidence="2 3">FFPRI411160</strain>
    </source>
</reference>
<dbReference type="CDD" id="cd07067">
    <property type="entry name" value="HP_PGM_like"/>
    <property type="match status" value="1"/>
</dbReference>
<evidence type="ECO:0000313" key="3">
    <source>
        <dbReference type="Proteomes" id="UP000217199"/>
    </source>
</evidence>
<dbReference type="Gene3D" id="3.40.50.1240">
    <property type="entry name" value="Phosphoglycerate mutase-like"/>
    <property type="match status" value="1"/>
</dbReference>
<evidence type="ECO:0000313" key="2">
    <source>
        <dbReference type="EMBL" id="PAV16791.1"/>
    </source>
</evidence>
<dbReference type="EMBL" id="NBII01000007">
    <property type="protein sequence ID" value="PAV16791.1"/>
    <property type="molecule type" value="Genomic_DNA"/>
</dbReference>
<evidence type="ECO:0000256" key="1">
    <source>
        <dbReference type="SAM" id="MobiDB-lite"/>
    </source>
</evidence>
<proteinExistence type="predicted"/>
<dbReference type="OrthoDB" id="496981at2759"/>
<dbReference type="InParanoid" id="A0A286UB29"/>
<feature type="compositionally biased region" description="Pro residues" evidence="1">
    <location>
        <begin position="72"/>
        <end position="83"/>
    </location>
</feature>
<protein>
    <submittedName>
        <fullName evidence="2">Phosphoglycerate mutase</fullName>
    </submittedName>
</protein>
<dbReference type="Proteomes" id="UP000217199">
    <property type="component" value="Unassembled WGS sequence"/>
</dbReference>
<comment type="caution">
    <text evidence="2">The sequence shown here is derived from an EMBL/GenBank/DDBJ whole genome shotgun (WGS) entry which is preliminary data.</text>
</comment>
<sequence length="400" mass="45238">MNTVGFPSLNTPFSPILSPADEAYDIAFYDTLYDCYPNQERQATMPKPETPAPQKDKQQSVSRPRTRSRCQSPPPPPPPPPSPSSFLQCECRWSLWTTASEATIRPVSEKKWKTFIKKCVDIMSSVKSPKGYEIVPGFFRQDDGSGGSCAVLPQFGLKEITQNRWEKLFKEVEGLNKTTPQGVSYKIVFVGRHGEGYHNLAESKYGTKLWDEYWARLNGDGLIEWGPDALLTPLGETQASEARNVWQEERIAGLPAPDAIYCSPLTRALRTCEITFSGVVSFKERQPVILEDFREMYGNHTCDKRRTLSYIHSNFPDFLTEEGFSEDDPRFDPKYIEDEEHLVGRAKDALDYIFDHEDGIFISITAHSGFLRGIQKATNHALVDLKTGGVLPMIVKSTWH</sequence>
<dbReference type="AlphaFoldDB" id="A0A286UB29"/>